<feature type="domain" description="Carboxylesterase type B" evidence="11">
    <location>
        <begin position="9"/>
        <end position="511"/>
    </location>
</feature>
<keyword evidence="3" id="KW-0719">Serine esterase</keyword>
<dbReference type="InterPro" id="IPR029058">
    <property type="entry name" value="AB_hydrolase_fold"/>
</dbReference>
<protein>
    <recommendedName>
        <fullName evidence="9">Carboxylic ester hydrolase</fullName>
        <ecNumber evidence="9">3.1.1.-</ecNumber>
    </recommendedName>
</protein>
<dbReference type="PANTHER" id="PTHR43142">
    <property type="entry name" value="CARBOXYLIC ESTER HYDROLASE"/>
    <property type="match status" value="1"/>
</dbReference>
<keyword evidence="7" id="KW-0325">Glycoprotein</keyword>
<evidence type="ECO:0000256" key="6">
    <source>
        <dbReference type="ARBA" id="ARBA00023157"/>
    </source>
</evidence>
<dbReference type="InterPro" id="IPR002018">
    <property type="entry name" value="CarbesteraseB"/>
</dbReference>
<dbReference type="PANTHER" id="PTHR43142:SF1">
    <property type="entry name" value="CARBOXYLIC ESTER HYDROLASE"/>
    <property type="match status" value="1"/>
</dbReference>
<keyword evidence="14" id="KW-1185">Reference proteome</keyword>
<gene>
    <name evidence="13" type="ORF">DBV15_00977</name>
</gene>
<dbReference type="Proteomes" id="UP000310200">
    <property type="component" value="Unassembled WGS sequence"/>
</dbReference>
<dbReference type="InterPro" id="IPR019826">
    <property type="entry name" value="Carboxylesterase_B_AS"/>
</dbReference>
<proteinExistence type="inferred from homology"/>
<dbReference type="Gene3D" id="3.40.50.1820">
    <property type="entry name" value="alpha/beta hydrolase"/>
    <property type="match status" value="1"/>
</dbReference>
<comment type="caution">
    <text evidence="13">The sequence shown here is derived from an EMBL/GenBank/DDBJ whole genome shotgun (WGS) entry which is preliminary data.</text>
</comment>
<dbReference type="Gene3D" id="3.30.390.110">
    <property type="match status" value="1"/>
</dbReference>
<dbReference type="GO" id="GO:0005840">
    <property type="term" value="C:ribosome"/>
    <property type="evidence" value="ECO:0007669"/>
    <property type="project" value="UniProtKB-KW"/>
</dbReference>
<dbReference type="InterPro" id="IPR029004">
    <property type="entry name" value="Ribosomal_eL28/Mak16"/>
</dbReference>
<feature type="domain" description="Ribosomal eL28/Mak16" evidence="12">
    <location>
        <begin position="530"/>
        <end position="647"/>
    </location>
</feature>
<dbReference type="SUPFAM" id="SSF53474">
    <property type="entry name" value="alpha/beta-Hydrolases"/>
    <property type="match status" value="1"/>
</dbReference>
<evidence type="ECO:0000256" key="9">
    <source>
        <dbReference type="RuleBase" id="RU361235"/>
    </source>
</evidence>
<evidence type="ECO:0000259" key="12">
    <source>
        <dbReference type="Pfam" id="PF01778"/>
    </source>
</evidence>
<dbReference type="GO" id="GO:0052689">
    <property type="term" value="F:carboxylic ester hydrolase activity"/>
    <property type="evidence" value="ECO:0007669"/>
    <property type="project" value="UniProtKB-KW"/>
</dbReference>
<evidence type="ECO:0000256" key="4">
    <source>
        <dbReference type="ARBA" id="ARBA00022801"/>
    </source>
</evidence>
<dbReference type="STRING" id="300112.A0A4S2JE34"/>
<dbReference type="Pfam" id="PF00135">
    <property type="entry name" value="COesterase"/>
    <property type="match status" value="1"/>
</dbReference>
<dbReference type="PROSITE" id="PS00122">
    <property type="entry name" value="CARBOXYLESTERASE_B_1"/>
    <property type="match status" value="1"/>
</dbReference>
<keyword evidence="8" id="KW-0687">Ribonucleoprotein</keyword>
<feature type="compositionally biased region" description="Basic residues" evidence="10">
    <location>
        <begin position="652"/>
        <end position="663"/>
    </location>
</feature>
<comment type="similarity">
    <text evidence="2">Belongs to the eukaryotic ribosomal protein eL28 family.</text>
</comment>
<name>A0A4S2JE34_9HYME</name>
<dbReference type="EC" id="3.1.1.-" evidence="9"/>
<evidence type="ECO:0000256" key="7">
    <source>
        <dbReference type="ARBA" id="ARBA00023180"/>
    </source>
</evidence>
<evidence type="ECO:0000313" key="14">
    <source>
        <dbReference type="Proteomes" id="UP000310200"/>
    </source>
</evidence>
<keyword evidence="6" id="KW-1015">Disulfide bond</keyword>
<comment type="similarity">
    <text evidence="1 9">Belongs to the type-B carboxylesterase/lipase family.</text>
</comment>
<evidence type="ECO:0000313" key="13">
    <source>
        <dbReference type="EMBL" id="TGZ32779.1"/>
    </source>
</evidence>
<evidence type="ECO:0000256" key="3">
    <source>
        <dbReference type="ARBA" id="ARBA00022487"/>
    </source>
</evidence>
<keyword evidence="4 9" id="KW-0378">Hydrolase</keyword>
<evidence type="ECO:0000256" key="2">
    <source>
        <dbReference type="ARBA" id="ARBA00007926"/>
    </source>
</evidence>
<dbReference type="FunFam" id="3.30.390.110:FF:000002">
    <property type="entry name" value="60S ribosomal protein L28"/>
    <property type="match status" value="1"/>
</dbReference>
<keyword evidence="5" id="KW-0689">Ribosomal protein</keyword>
<dbReference type="AlphaFoldDB" id="A0A4S2JE34"/>
<evidence type="ECO:0000256" key="10">
    <source>
        <dbReference type="SAM" id="MobiDB-lite"/>
    </source>
</evidence>
<evidence type="ECO:0000256" key="1">
    <source>
        <dbReference type="ARBA" id="ARBA00005964"/>
    </source>
</evidence>
<reference evidence="13 14" key="1">
    <citation type="journal article" date="2019" name="Philos. Trans. R. Soc. Lond., B, Biol. Sci.">
        <title>Ant behaviour and brain gene expression of defending hosts depend on the ecological success of the intruding social parasite.</title>
        <authorList>
            <person name="Kaur R."/>
            <person name="Stoldt M."/>
            <person name="Jongepier E."/>
            <person name="Feldmeyer B."/>
            <person name="Menzel F."/>
            <person name="Bornberg-Bauer E."/>
            <person name="Foitzik S."/>
        </authorList>
    </citation>
    <scope>NUCLEOTIDE SEQUENCE [LARGE SCALE GENOMIC DNA]</scope>
    <source>
        <tissue evidence="13">Whole body</tissue>
    </source>
</reference>
<dbReference type="Pfam" id="PF01778">
    <property type="entry name" value="Ribosomal_L28e"/>
    <property type="match status" value="1"/>
</dbReference>
<organism evidence="13 14">
    <name type="scientific">Temnothorax longispinosus</name>
    <dbReference type="NCBI Taxonomy" id="300112"/>
    <lineage>
        <taxon>Eukaryota</taxon>
        <taxon>Metazoa</taxon>
        <taxon>Ecdysozoa</taxon>
        <taxon>Arthropoda</taxon>
        <taxon>Hexapoda</taxon>
        <taxon>Insecta</taxon>
        <taxon>Pterygota</taxon>
        <taxon>Neoptera</taxon>
        <taxon>Endopterygota</taxon>
        <taxon>Hymenoptera</taxon>
        <taxon>Apocrita</taxon>
        <taxon>Aculeata</taxon>
        <taxon>Formicoidea</taxon>
        <taxon>Formicidae</taxon>
        <taxon>Myrmicinae</taxon>
        <taxon>Temnothorax</taxon>
    </lineage>
</organism>
<evidence type="ECO:0000256" key="8">
    <source>
        <dbReference type="ARBA" id="ARBA00023274"/>
    </source>
</evidence>
<evidence type="ECO:0000256" key="5">
    <source>
        <dbReference type="ARBA" id="ARBA00022980"/>
    </source>
</evidence>
<dbReference type="GO" id="GO:1990904">
    <property type="term" value="C:ribonucleoprotein complex"/>
    <property type="evidence" value="ECO:0007669"/>
    <property type="project" value="UniProtKB-KW"/>
</dbReference>
<sequence>MDNGRIEICVHEGKLIGIVEKCVYGNDYVAFRGIPYAKPPIGELRFKHGNVAVQIDLFTNEVEGDEDCLYLNVYTTKIEPSKKRAVMVWIHGGGNYKGSGDASLYGPDYIVNKDVVLVTLNYRLGVLGFLNLKDKVATGNQGLKDIIMALRWVQKNISKFGGDPENVTIFGESAGGTLVHCLTLSPLAKDLFHKAISQSGVLNPMRWSFTERQPHSMNKGFRLAEKFGKATTDPKVAYELLKTIDAKKLIETEQKFLLTETERKQSISLPSLDHESSNPVFPEDLETLMCRGVEVPFLLGFTSHEGSFIISSNFYGHISKEDFKTIDSDFKSTLSPGCLSKISKMSITVEELRSLYFGDKALSEETLMNYVDFLSDVFFCRSIMEVVDIQTKLNNNNNKATYLYQFSYESETSPMRKIFDIRIPGVSHSEDLGYLFYSSIMKDFGLSPPAVDSEDYKMINGLTQMWTDFAKTGNPTPITNFWLPVTGSQSGKYNYLNIDTNSQMKVFYKGEERWDWEEKKNKKSKMSSHLNWMIIRDNNAFLLKKRNINKPFSTEANNLTNLSSYRYSGLVHRKSVGIVDTPDKKGFTVVYKKAKAVNKPAKSNVKSTMKAGARRSLHKLKTLLRKNKYRVDLTKVALRRASAVLRSQKPLPTKKTRTTKKAD</sequence>
<dbReference type="EMBL" id="QBLH01003812">
    <property type="protein sequence ID" value="TGZ32779.1"/>
    <property type="molecule type" value="Genomic_DNA"/>
</dbReference>
<feature type="region of interest" description="Disordered" evidence="10">
    <location>
        <begin position="644"/>
        <end position="663"/>
    </location>
</feature>
<evidence type="ECO:0000259" key="11">
    <source>
        <dbReference type="Pfam" id="PF00135"/>
    </source>
</evidence>
<accession>A0A4S2JE34</accession>